<comment type="cofactor">
    <cofactor evidence="1">
        <name>[4Fe-4S] cluster</name>
        <dbReference type="ChEBI" id="CHEBI:49883"/>
    </cofactor>
</comment>
<dbReference type="GO" id="GO:0004386">
    <property type="term" value="F:helicase activity"/>
    <property type="evidence" value="ECO:0007669"/>
    <property type="project" value="UniProtKB-KW"/>
</dbReference>
<organism evidence="24 25">
    <name type="scientific">Linnemannia gamsii</name>
    <dbReference type="NCBI Taxonomy" id="64522"/>
    <lineage>
        <taxon>Eukaryota</taxon>
        <taxon>Fungi</taxon>
        <taxon>Fungi incertae sedis</taxon>
        <taxon>Mucoromycota</taxon>
        <taxon>Mortierellomycotina</taxon>
        <taxon>Mortierellomycetes</taxon>
        <taxon>Mortierellales</taxon>
        <taxon>Mortierellaceae</taxon>
        <taxon>Linnemannia</taxon>
    </lineage>
</organism>
<evidence type="ECO:0000256" key="19">
    <source>
        <dbReference type="ARBA" id="ARBA00045008"/>
    </source>
</evidence>
<dbReference type="NCBIfam" id="TIGR00604">
    <property type="entry name" value="rad3"/>
    <property type="match status" value="1"/>
</dbReference>
<dbReference type="SMART" id="SM00491">
    <property type="entry name" value="HELICc2"/>
    <property type="match status" value="1"/>
</dbReference>
<comment type="similarity">
    <text evidence="3">Belongs to the DEAD box helicase family. DEAH subfamily. DDX11/CHL1 sub-subfamily.</text>
</comment>
<comment type="subcellular location">
    <subcellularLocation>
        <location evidence="2">Nucleus</location>
    </subcellularLocation>
</comment>
<dbReference type="PROSITE" id="PS51193">
    <property type="entry name" value="HELICASE_ATP_BIND_2"/>
    <property type="match status" value="1"/>
</dbReference>
<dbReference type="InterPro" id="IPR010614">
    <property type="entry name" value="RAD3-like_helicase_DEAD"/>
</dbReference>
<accession>A0ABQ7JIR2</accession>
<dbReference type="PANTHER" id="PTHR11472:SF41">
    <property type="entry name" value="ATP-DEPENDENT DNA HELICASE DDX11-RELATED"/>
    <property type="match status" value="1"/>
</dbReference>
<keyword evidence="12" id="KW-0411">Iron-sulfur</keyword>
<dbReference type="Pfam" id="PF06733">
    <property type="entry name" value="DEAD_2"/>
    <property type="match status" value="1"/>
</dbReference>
<keyword evidence="25" id="KW-1185">Reference proteome</keyword>
<feature type="compositionally biased region" description="Basic and acidic residues" evidence="22">
    <location>
        <begin position="88"/>
        <end position="120"/>
    </location>
</feature>
<dbReference type="SMART" id="SM00488">
    <property type="entry name" value="DEXDc2"/>
    <property type="match status" value="1"/>
</dbReference>
<evidence type="ECO:0000256" key="7">
    <source>
        <dbReference type="ARBA" id="ARBA00022741"/>
    </source>
</evidence>
<dbReference type="InterPro" id="IPR006554">
    <property type="entry name" value="Helicase-like_DEXD_c2"/>
</dbReference>
<dbReference type="SUPFAM" id="SSF52540">
    <property type="entry name" value="P-loop containing nucleoside triphosphate hydrolases"/>
    <property type="match status" value="1"/>
</dbReference>
<evidence type="ECO:0000256" key="13">
    <source>
        <dbReference type="ARBA" id="ARBA00023235"/>
    </source>
</evidence>
<name>A0ABQ7JIR2_9FUNG</name>
<comment type="catalytic activity">
    <reaction evidence="21">
        <text>ATP + H2O = ADP + phosphate + H(+)</text>
        <dbReference type="Rhea" id="RHEA:13065"/>
        <dbReference type="ChEBI" id="CHEBI:15377"/>
        <dbReference type="ChEBI" id="CHEBI:15378"/>
        <dbReference type="ChEBI" id="CHEBI:30616"/>
        <dbReference type="ChEBI" id="CHEBI:43474"/>
        <dbReference type="ChEBI" id="CHEBI:456216"/>
        <dbReference type="EC" id="5.6.2.3"/>
    </reaction>
</comment>
<keyword evidence="11" id="KW-0408">Iron</keyword>
<evidence type="ECO:0000256" key="17">
    <source>
        <dbReference type="ARBA" id="ARBA00044969"/>
    </source>
</evidence>
<keyword evidence="15" id="KW-0131">Cell cycle</keyword>
<evidence type="ECO:0000313" key="25">
    <source>
        <dbReference type="Proteomes" id="UP001194696"/>
    </source>
</evidence>
<evidence type="ECO:0000256" key="16">
    <source>
        <dbReference type="ARBA" id="ARBA00029709"/>
    </source>
</evidence>
<comment type="function">
    <text evidence="20">ATP-dependent DNA helicase important for chromosome transmission and normal cell cycle progression in G(2)/M. May have a role in changing DNA topology to allow the loading of proteins involved in maintaining sister chromatid cohesion in the vicinity of the centromeres. Has a specific role in chromosome segregation during meiosis II.</text>
</comment>
<feature type="region of interest" description="Disordered" evidence="22">
    <location>
        <begin position="88"/>
        <end position="188"/>
    </location>
</feature>
<keyword evidence="7" id="KW-0547">Nucleotide-binding</keyword>
<gene>
    <name evidence="24" type="primary">DDX11</name>
    <name evidence="24" type="ORF">BGZ96_003875</name>
</gene>
<evidence type="ECO:0000259" key="23">
    <source>
        <dbReference type="PROSITE" id="PS51193"/>
    </source>
</evidence>
<evidence type="ECO:0000256" key="20">
    <source>
        <dbReference type="ARBA" id="ARBA00045702"/>
    </source>
</evidence>
<feature type="compositionally biased region" description="Polar residues" evidence="22">
    <location>
        <begin position="596"/>
        <end position="615"/>
    </location>
</feature>
<keyword evidence="14" id="KW-0539">Nucleus</keyword>
<dbReference type="Proteomes" id="UP001194696">
    <property type="component" value="Unassembled WGS sequence"/>
</dbReference>
<evidence type="ECO:0000256" key="15">
    <source>
        <dbReference type="ARBA" id="ARBA00023306"/>
    </source>
</evidence>
<evidence type="ECO:0000256" key="18">
    <source>
        <dbReference type="ARBA" id="ARBA00044998"/>
    </source>
</evidence>
<feature type="domain" description="Helicase ATP-binding" evidence="23">
    <location>
        <begin position="1"/>
        <end position="494"/>
    </location>
</feature>
<proteinExistence type="inferred from homology"/>
<keyword evidence="10" id="KW-0067">ATP-binding</keyword>
<dbReference type="InterPro" id="IPR014013">
    <property type="entry name" value="Helic_SF1/SF2_ATP-bd_DinG/Rad3"/>
</dbReference>
<evidence type="ECO:0000256" key="4">
    <source>
        <dbReference type="ARBA" id="ARBA00016387"/>
    </source>
</evidence>
<feature type="region of interest" description="Disordered" evidence="22">
    <location>
        <begin position="584"/>
        <end position="615"/>
    </location>
</feature>
<evidence type="ECO:0000256" key="6">
    <source>
        <dbReference type="ARBA" id="ARBA00022723"/>
    </source>
</evidence>
<dbReference type="Gene3D" id="3.40.50.300">
    <property type="entry name" value="P-loop containing nucleotide triphosphate hydrolases"/>
    <property type="match status" value="3"/>
</dbReference>
<evidence type="ECO:0000256" key="5">
    <source>
        <dbReference type="ARBA" id="ARBA00017386"/>
    </source>
</evidence>
<evidence type="ECO:0000256" key="2">
    <source>
        <dbReference type="ARBA" id="ARBA00004123"/>
    </source>
</evidence>
<dbReference type="InterPro" id="IPR045028">
    <property type="entry name" value="DinG/Rad3-like"/>
</dbReference>
<comment type="caution">
    <text evidence="24">The sequence shown here is derived from an EMBL/GenBank/DDBJ whole genome shotgun (WGS) entry which is preliminary data.</text>
</comment>
<evidence type="ECO:0000256" key="3">
    <source>
        <dbReference type="ARBA" id="ARBA00008435"/>
    </source>
</evidence>
<dbReference type="Pfam" id="PF13307">
    <property type="entry name" value="Helicase_C_2"/>
    <property type="match status" value="1"/>
</dbReference>
<dbReference type="PANTHER" id="PTHR11472">
    <property type="entry name" value="DNA REPAIR DEAD HELICASE RAD3/XP-D SUBFAMILY MEMBER"/>
    <property type="match status" value="1"/>
</dbReference>
<keyword evidence="13" id="KW-0413">Isomerase</keyword>
<dbReference type="InterPro" id="IPR027417">
    <property type="entry name" value="P-loop_NTPase"/>
</dbReference>
<dbReference type="EMBL" id="JAAAIM010001881">
    <property type="protein sequence ID" value="KAG0275228.1"/>
    <property type="molecule type" value="Genomic_DNA"/>
</dbReference>
<dbReference type="EC" id="5.6.2.3" evidence="17"/>
<dbReference type="CDD" id="cd18788">
    <property type="entry name" value="SF2_C_XPD"/>
    <property type="match status" value="1"/>
</dbReference>
<keyword evidence="9 24" id="KW-0347">Helicase</keyword>
<evidence type="ECO:0000256" key="9">
    <source>
        <dbReference type="ARBA" id="ARBA00022806"/>
    </source>
</evidence>
<evidence type="ECO:0000313" key="24">
    <source>
        <dbReference type="EMBL" id="KAG0275228.1"/>
    </source>
</evidence>
<reference evidence="24 25" key="1">
    <citation type="journal article" date="2020" name="Fungal Divers.">
        <title>Resolving the Mortierellaceae phylogeny through synthesis of multi-gene phylogenetics and phylogenomics.</title>
        <authorList>
            <person name="Vandepol N."/>
            <person name="Liber J."/>
            <person name="Desiro A."/>
            <person name="Na H."/>
            <person name="Kennedy M."/>
            <person name="Barry K."/>
            <person name="Grigoriev I.V."/>
            <person name="Miller A.N."/>
            <person name="O'Donnell K."/>
            <person name="Stajich J.E."/>
            <person name="Bonito G."/>
        </authorList>
    </citation>
    <scope>NUCLEOTIDE SEQUENCE [LARGE SCALE GENOMIC DNA]</scope>
    <source>
        <strain evidence="24 25">AD045</strain>
    </source>
</reference>
<evidence type="ECO:0000256" key="8">
    <source>
        <dbReference type="ARBA" id="ARBA00022801"/>
    </source>
</evidence>
<evidence type="ECO:0000256" key="21">
    <source>
        <dbReference type="ARBA" id="ARBA00048954"/>
    </source>
</evidence>
<evidence type="ECO:0000256" key="10">
    <source>
        <dbReference type="ARBA" id="ARBA00022840"/>
    </source>
</evidence>
<keyword evidence="6" id="KW-0479">Metal-binding</keyword>
<sequence>MQQLFQCIDQRKIGIFESPTGTGKSLSLICGAVSWLMEHERVEHERALADQNTDKEVTTAGSTNTAIIKKKDDTPDWVQQHRAVSDATFERQERDRKRQELEERVQRIRDKEKKMRESMARKQKRQAAAVHSIGGYRPQSGQPSKKKKDQDSDDDELYDGAFLVDEYDSDDNQKGGRSSKGDSSEYGNVSKEVMELLKSFDAKEAAHNGRRSGFGLDDEDQEPDVLKIYYCSRTHSQLSQFVDELRKTSYGEHLHVVSLGSRKSLCINDKFRKKASTKNPHSAGGEPIVQVNKLNDACLEAQKSGTPSEQRCEFLHTPSFSSSTSGSGSRIGGLDDDVGGQAWWKKGSNSLEISGDEKLLEFRDNTLAHVRDIEELAQLGSELETCPYYGSRQTVRHCQLVTLPYNLLLHSSTRESLKLVIKNNILLLDEAHNLINSLLQMHSVAITLPQIVLAQDQLRVYLARYESRLSSANEGYIRVLMRILKCLETFVQTWRAGPSTSLVGATTASTTMSNGVQRHFKPTDRVMKVNEFLHAAKMDHINLFKAHAYLETSGVARKLQGLHESLQRKEAKKLAKAEGRMGNNTAGRVKIHPSGRFNSSTVGSQPATGAQTAQKSTTSPILLVVDAFLMSLLNADNDGRVIVAMEDEGVVDGGSLDEGGSSEQAGSLVGREKSQVPVLKFMLLNPANVFKPLVEEARSVILAGGTMEPVSDLLSHLFPYLKDPTASLTNGLAELQYPRIHRFSCGHVIPKENLMAIVLEKSAVGSTLELNFANRNQDQVIDRIGQSLANLLNMIPDGVVVFFVSYSYMAQVLARWQVTPPGGGGGGGATVSKTIMEKIQARKRVFVEPREATDADRMLKEYQECIESRPEHDLGQPTTANAGPRGAVLFSVVGGKMSEGINFSDRLGRGVIMVGMPFPNKGSPELQERMRYMDQVQQQERFLSTSSSPLKSGEYYENLCMRAVNQSIGRAIRHQGDYAVIILMDRRYGAPRIRKKLPGWIGSSLETCEQFGPVMSKLAGFFRQKRTSATSGVSHC</sequence>
<dbReference type="InterPro" id="IPR013020">
    <property type="entry name" value="Rad3/Chl1-like"/>
</dbReference>
<feature type="compositionally biased region" description="Basic and acidic residues" evidence="22">
    <location>
        <begin position="171"/>
        <end position="183"/>
    </location>
</feature>
<evidence type="ECO:0000256" key="1">
    <source>
        <dbReference type="ARBA" id="ARBA00001966"/>
    </source>
</evidence>
<keyword evidence="8" id="KW-0378">Hydrolase</keyword>
<evidence type="ECO:0000256" key="12">
    <source>
        <dbReference type="ARBA" id="ARBA00023014"/>
    </source>
</evidence>
<dbReference type="InterPro" id="IPR006555">
    <property type="entry name" value="ATP-dep_Helicase_C"/>
</dbReference>
<evidence type="ECO:0000256" key="14">
    <source>
        <dbReference type="ARBA" id="ARBA00023242"/>
    </source>
</evidence>
<evidence type="ECO:0000256" key="11">
    <source>
        <dbReference type="ARBA" id="ARBA00023004"/>
    </source>
</evidence>
<protein>
    <recommendedName>
        <fullName evidence="5">ATP-dependent DNA helicase CHL1</fullName>
        <ecNumber evidence="17">5.6.2.3</ecNumber>
    </recommendedName>
    <alternativeName>
        <fullName evidence="4">ATP-dependent DNA helicase chl1</fullName>
    </alternativeName>
    <alternativeName>
        <fullName evidence="16">Chromosome loss protein 1</fullName>
    </alternativeName>
    <alternativeName>
        <fullName evidence="18 19">DNA 5'-3' helicase CHL1</fullName>
    </alternativeName>
</protein>
<evidence type="ECO:0000256" key="22">
    <source>
        <dbReference type="SAM" id="MobiDB-lite"/>
    </source>
</evidence>